<gene>
    <name evidence="1" type="ORF">FPRO05_03241</name>
</gene>
<dbReference type="AlphaFoldDB" id="A0A365N0X3"/>
<name>A0A365N0X3_GIBIN</name>
<comment type="caution">
    <text evidence="1">The sequence shown here is derived from an EMBL/GenBank/DDBJ whole genome shotgun (WGS) entry which is preliminary data.</text>
</comment>
<dbReference type="EMBL" id="PKMI01000028">
    <property type="protein sequence ID" value="RBA14449.1"/>
    <property type="molecule type" value="Genomic_DNA"/>
</dbReference>
<protein>
    <submittedName>
        <fullName evidence="1">Uncharacterized protein</fullName>
    </submittedName>
</protein>
<dbReference type="Proteomes" id="UP000251714">
    <property type="component" value="Unassembled WGS sequence"/>
</dbReference>
<accession>A0A365N0X3</accession>
<sequence>MTSLLEPAPFQIPGAAGQKAKQSSLFSELTADQRREILKQRATGVVGVPALHFNTVKYRRGPSQQAKDNFRKRMLSGLQQHWADPDTKTRFLKLAELVETEGCALFGGLIDVSKFQKLIEDYETIQKKTGSQNFLHSYVNLSDSPSFIKNAQYNDAFVHPLLISLIAYQMGGAIRIIDMRGKNTEPLSANAQDNMLHVDNTPFKDEYKILLVWKQGQVAGPSGQNFTFLPGTHRGNREIHLDACGTPFSTEKHNLFGTQEAIDGLFDFQKQAIGQGPTVIEVEHPEQPLSMLFSAGGLVHHRYRNEYGDARSCMSAAFHLARDNPGALLRESDGDSKPKTLVEFLTGHQDSNSDEAFLFVLLSEAGRVESKLTEIDNATGISKLVPTSGMSLSEEQLHAWRDVVVSAPLASHVKFSYNVFVSEALGLEDEFLIQAIVSAMMYDKHGLLQLILYEDGHEEIRKLCRKRIGEMRQNEIASRLAKYLAGLSQKAFSLQDLPPAAYVRELAEQVASAGATRLKTLQMVQGEDADMVMLMSLVQMMRDLAEAIVRCERLETYASTSLYLFWAVDYLVPFLKDASKEQASNVAVIFLRNYIGFLLLLEAEHNATTRSAL</sequence>
<evidence type="ECO:0000313" key="1">
    <source>
        <dbReference type="EMBL" id="RBA14449.1"/>
    </source>
</evidence>
<proteinExistence type="predicted"/>
<evidence type="ECO:0000313" key="2">
    <source>
        <dbReference type="Proteomes" id="UP000251714"/>
    </source>
</evidence>
<reference evidence="1 2" key="1">
    <citation type="submission" date="2017-12" db="EMBL/GenBank/DDBJ databases">
        <title>Genome sequence of the mycotoxigenic crop pathogen Fusarium proliferatum, strain ITEM 2341 from Date Palm.</title>
        <authorList>
            <person name="Almiman B.F."/>
            <person name="Shittu T.A."/>
            <person name="Muthumeenakshi S."/>
            <person name="Baroncelli R."/>
            <person name="Sreenivasaprasada S."/>
        </authorList>
    </citation>
    <scope>NUCLEOTIDE SEQUENCE [LARGE SCALE GENOMIC DNA]</scope>
    <source>
        <strain evidence="1 2">ITEM 2341</strain>
    </source>
</reference>
<organism evidence="1 2">
    <name type="scientific">Gibberella intermedia</name>
    <name type="common">Bulb rot disease fungus</name>
    <name type="synonym">Fusarium proliferatum</name>
    <dbReference type="NCBI Taxonomy" id="948311"/>
    <lineage>
        <taxon>Eukaryota</taxon>
        <taxon>Fungi</taxon>
        <taxon>Dikarya</taxon>
        <taxon>Ascomycota</taxon>
        <taxon>Pezizomycotina</taxon>
        <taxon>Sordariomycetes</taxon>
        <taxon>Hypocreomycetidae</taxon>
        <taxon>Hypocreales</taxon>
        <taxon>Nectriaceae</taxon>
        <taxon>Fusarium</taxon>
        <taxon>Fusarium fujikuroi species complex</taxon>
    </lineage>
</organism>